<organism evidence="3 4">
    <name type="scientific">Pseudonocardia thermophila</name>
    <dbReference type="NCBI Taxonomy" id="1848"/>
    <lineage>
        <taxon>Bacteria</taxon>
        <taxon>Bacillati</taxon>
        <taxon>Actinomycetota</taxon>
        <taxon>Actinomycetes</taxon>
        <taxon>Pseudonocardiales</taxon>
        <taxon>Pseudonocardiaceae</taxon>
        <taxon>Pseudonocardia</taxon>
    </lineage>
</organism>
<reference evidence="3 4" key="1">
    <citation type="submission" date="2016-11" db="EMBL/GenBank/DDBJ databases">
        <authorList>
            <person name="Jaros S."/>
            <person name="Januszkiewicz K."/>
            <person name="Wedrychowicz H."/>
        </authorList>
    </citation>
    <scope>NUCLEOTIDE SEQUENCE [LARGE SCALE GENOMIC DNA]</scope>
    <source>
        <strain evidence="3 4">DSM 43832</strain>
    </source>
</reference>
<evidence type="ECO:0000259" key="2">
    <source>
        <dbReference type="PROSITE" id="PS51747"/>
    </source>
</evidence>
<dbReference type="InterPro" id="IPR016193">
    <property type="entry name" value="Cytidine_deaminase-like"/>
</dbReference>
<dbReference type="SUPFAM" id="SSF53927">
    <property type="entry name" value="Cytidine deaminase-like"/>
    <property type="match status" value="1"/>
</dbReference>
<dbReference type="STRING" id="1848.SAMN05443637_102368"/>
<dbReference type="InterPro" id="IPR002125">
    <property type="entry name" value="CMP_dCMP_dom"/>
</dbReference>
<name>A0A1M6PND1_PSETH</name>
<accession>A0A1M6PND1</accession>
<dbReference type="GO" id="GO:0006152">
    <property type="term" value="P:purine nucleoside catabolic process"/>
    <property type="evidence" value="ECO:0007669"/>
    <property type="project" value="TreeGrafter"/>
</dbReference>
<dbReference type="OrthoDB" id="9802676at2"/>
<dbReference type="PROSITE" id="PS51747">
    <property type="entry name" value="CYT_DCMP_DEAMINASES_2"/>
    <property type="match status" value="1"/>
</dbReference>
<feature type="region of interest" description="Disordered" evidence="1">
    <location>
        <begin position="138"/>
        <end position="166"/>
    </location>
</feature>
<evidence type="ECO:0000256" key="1">
    <source>
        <dbReference type="SAM" id="MobiDB-lite"/>
    </source>
</evidence>
<dbReference type="AlphaFoldDB" id="A0A1M6PND1"/>
<dbReference type="Gene3D" id="3.40.140.10">
    <property type="entry name" value="Cytidine Deaminase, domain 2"/>
    <property type="match status" value="1"/>
</dbReference>
<proteinExistence type="predicted"/>
<dbReference type="CDD" id="cd01285">
    <property type="entry name" value="nucleoside_deaminase"/>
    <property type="match status" value="1"/>
</dbReference>
<dbReference type="GO" id="GO:0047974">
    <property type="term" value="F:guanosine deaminase activity"/>
    <property type="evidence" value="ECO:0007669"/>
    <property type="project" value="TreeGrafter"/>
</dbReference>
<keyword evidence="4" id="KW-1185">Reference proteome</keyword>
<gene>
    <name evidence="3" type="ORF">SAMN05443637_102368</name>
</gene>
<dbReference type="PANTHER" id="PTHR11079">
    <property type="entry name" value="CYTOSINE DEAMINASE FAMILY MEMBER"/>
    <property type="match status" value="1"/>
</dbReference>
<protein>
    <submittedName>
        <fullName evidence="3">tRNA(Arg) A34 adenosine deaminase TadA</fullName>
    </submittedName>
</protein>
<dbReference type="PANTHER" id="PTHR11079:SF161">
    <property type="entry name" value="CMP_DCMP-TYPE DEAMINASE DOMAIN-CONTAINING PROTEIN"/>
    <property type="match status" value="1"/>
</dbReference>
<evidence type="ECO:0000313" key="3">
    <source>
        <dbReference type="EMBL" id="SHK09464.1"/>
    </source>
</evidence>
<dbReference type="RefSeq" id="WP_073455479.1">
    <property type="nucleotide sequence ID" value="NZ_FRAP01000002.1"/>
</dbReference>
<dbReference type="Pfam" id="PF00383">
    <property type="entry name" value="dCMP_cyt_deam_1"/>
    <property type="match status" value="1"/>
</dbReference>
<evidence type="ECO:0000313" key="4">
    <source>
        <dbReference type="Proteomes" id="UP000184363"/>
    </source>
</evidence>
<dbReference type="EMBL" id="FRAP01000002">
    <property type="protein sequence ID" value="SHK09464.1"/>
    <property type="molecule type" value="Genomic_DNA"/>
</dbReference>
<feature type="domain" description="CMP/dCMP-type deaminase" evidence="2">
    <location>
        <begin position="4"/>
        <end position="117"/>
    </location>
</feature>
<dbReference type="Proteomes" id="UP000184363">
    <property type="component" value="Unassembled WGS sequence"/>
</dbReference>
<sequence>MEPATELRFVEQAVRLATANGATGQLPFGAVVVRAGEVIATGVNTTLRDHDPTAHAEVAAVRAACRALGTTALPGAVVVSSCEPCPVCHVVAVAAGVQEIVYAATAEQAAAHGFASPVEVIRIREDLAELRRDHLRHIPTGDDTAPFVRYRASNPGGSDGPAGPRP</sequence>